<dbReference type="EMBL" id="LR796824">
    <property type="protein sequence ID" value="CAB4168357.1"/>
    <property type="molecule type" value="Genomic_DNA"/>
</dbReference>
<evidence type="ECO:0000313" key="1">
    <source>
        <dbReference type="EMBL" id="CAB4168357.1"/>
    </source>
</evidence>
<evidence type="ECO:0008006" key="4">
    <source>
        <dbReference type="Google" id="ProtNLM"/>
    </source>
</evidence>
<evidence type="ECO:0000313" key="2">
    <source>
        <dbReference type="EMBL" id="CAB4180175.1"/>
    </source>
</evidence>
<evidence type="ECO:0000313" key="3">
    <source>
        <dbReference type="EMBL" id="CAB4222093.1"/>
    </source>
</evidence>
<dbReference type="EMBL" id="LR796992">
    <property type="protein sequence ID" value="CAB4180175.1"/>
    <property type="molecule type" value="Genomic_DNA"/>
</dbReference>
<proteinExistence type="predicted"/>
<organism evidence="1">
    <name type="scientific">uncultured Caudovirales phage</name>
    <dbReference type="NCBI Taxonomy" id="2100421"/>
    <lineage>
        <taxon>Viruses</taxon>
        <taxon>Duplodnaviria</taxon>
        <taxon>Heunggongvirae</taxon>
        <taxon>Uroviricota</taxon>
        <taxon>Caudoviricetes</taxon>
        <taxon>Peduoviridae</taxon>
        <taxon>Maltschvirus</taxon>
        <taxon>Maltschvirus maltsch</taxon>
    </lineage>
</organism>
<protein>
    <recommendedName>
        <fullName evidence="4">Bacteriophage lambda, GpH, tail tape measure, C-terminal</fullName>
    </recommendedName>
</protein>
<reference evidence="1" key="1">
    <citation type="submission" date="2020-05" db="EMBL/GenBank/DDBJ databases">
        <authorList>
            <person name="Chiriac C."/>
            <person name="Salcher M."/>
            <person name="Ghai R."/>
            <person name="Kavagutti S V."/>
        </authorList>
    </citation>
    <scope>NUCLEOTIDE SEQUENCE</scope>
</reference>
<dbReference type="EMBL" id="LR797521">
    <property type="protein sequence ID" value="CAB4222093.1"/>
    <property type="molecule type" value="Genomic_DNA"/>
</dbReference>
<name>A0A6J5PAV8_9CAUD</name>
<accession>A0A6J5PAV8</accession>
<gene>
    <name evidence="2" type="ORF">UFOVP1044_10</name>
    <name evidence="3" type="ORF">UFOVP1654_7</name>
    <name evidence="1" type="ORF">UFOVP878_14</name>
</gene>
<sequence>MADTRTLKLSLLADVNKFTAGMNEAEKGTKGLSNKVGKYSKMMGAAFLAVGAAAGVMAIKIGVDSVKAAVEDEKSQATLAQALRNTTKATDSQIASTEDWIKKQQISYGISDSKLRPALANLSRATGDVGKAQKLTNLAMDISAATGKDLESVSLALSKAYNGNLGALTRLGVPLDASIIKSKDFGAATEELQKLFGGSAQAATQTYSGQLAILSQRFNEIKEDLGAKLIPVLKKFLEQVNLVAMGFGGEDPNKGLSNKVKSLNNELTGGNKGSAYNLGTSLKQVADAFGQLFGALSGSGATKGNDNLQNFANAMTSLANAINAVANAYAKLDKFTKSKGYQTTLDAIFGTKQGGTATSIFNPFGNNFLGGGYLADAVTGSRAIGGPVSGSGSYLVGEKGPEIFTPNNGSGGRITPNGGGGTTIILNGIVDAESARRTIEQLIQRSSRRTGAIDWVGATL</sequence>